<evidence type="ECO:0000313" key="2">
    <source>
        <dbReference type="EMBL" id="RCW69719.1"/>
    </source>
</evidence>
<keyword evidence="1" id="KW-0812">Transmembrane</keyword>
<proteinExistence type="predicted"/>
<evidence type="ECO:0000256" key="1">
    <source>
        <dbReference type="SAM" id="Phobius"/>
    </source>
</evidence>
<dbReference type="Proteomes" id="UP000252585">
    <property type="component" value="Unassembled WGS sequence"/>
</dbReference>
<accession>A0A368XQA3</accession>
<protein>
    <recommendedName>
        <fullName evidence="4">Membrane protein YqhR</fullName>
    </recommendedName>
</protein>
<evidence type="ECO:0008006" key="4">
    <source>
        <dbReference type="Google" id="ProtNLM"/>
    </source>
</evidence>
<keyword evidence="3" id="KW-1185">Reference proteome</keyword>
<feature type="transmembrane region" description="Helical" evidence="1">
    <location>
        <begin position="7"/>
        <end position="25"/>
    </location>
</feature>
<dbReference type="RefSeq" id="WP_114352940.1">
    <property type="nucleotide sequence ID" value="NZ_QPJJ01000007.1"/>
</dbReference>
<name>A0A368XQA3_9BACI</name>
<comment type="caution">
    <text evidence="2">The sequence shown here is derived from an EMBL/GenBank/DDBJ whole genome shotgun (WGS) entry which is preliminary data.</text>
</comment>
<dbReference type="AlphaFoldDB" id="A0A368XQA3"/>
<dbReference type="OrthoDB" id="1443299at2"/>
<keyword evidence="1" id="KW-0472">Membrane</keyword>
<sequence>MHIFIKGVWLGTISGFVLGFFLWSIEELFHLKVYTLLLNVDFIPLLSDINLTIVGEWFLHLIISWAISLVFLLFLTKKSRTNRQVYIVAGLLCGGAALSYFPLTFLANKETPALFDGFAIVTWMIGHVIYGLILIIYALKGKR</sequence>
<reference evidence="2 3" key="1">
    <citation type="submission" date="2018-07" db="EMBL/GenBank/DDBJ databases">
        <title>Genomic Encyclopedia of Type Strains, Phase IV (KMG-IV): sequencing the most valuable type-strain genomes for metagenomic binning, comparative biology and taxonomic classification.</title>
        <authorList>
            <person name="Goeker M."/>
        </authorList>
    </citation>
    <scope>NUCLEOTIDE SEQUENCE [LARGE SCALE GENOMIC DNA]</scope>
    <source>
        <strain evidence="2 3">DSM 27696</strain>
    </source>
</reference>
<dbReference type="EMBL" id="QPJJ01000007">
    <property type="protein sequence ID" value="RCW69719.1"/>
    <property type="molecule type" value="Genomic_DNA"/>
</dbReference>
<feature type="transmembrane region" description="Helical" evidence="1">
    <location>
        <begin position="118"/>
        <end position="139"/>
    </location>
</feature>
<evidence type="ECO:0000313" key="3">
    <source>
        <dbReference type="Proteomes" id="UP000252585"/>
    </source>
</evidence>
<keyword evidence="1" id="KW-1133">Transmembrane helix</keyword>
<feature type="transmembrane region" description="Helical" evidence="1">
    <location>
        <begin position="57"/>
        <end position="75"/>
    </location>
</feature>
<organism evidence="2 3">
    <name type="scientific">Saliterribacillus persicus</name>
    <dbReference type="NCBI Taxonomy" id="930114"/>
    <lineage>
        <taxon>Bacteria</taxon>
        <taxon>Bacillati</taxon>
        <taxon>Bacillota</taxon>
        <taxon>Bacilli</taxon>
        <taxon>Bacillales</taxon>
        <taxon>Bacillaceae</taxon>
        <taxon>Saliterribacillus</taxon>
    </lineage>
</organism>
<gene>
    <name evidence="2" type="ORF">DFR57_107107</name>
</gene>
<feature type="transmembrane region" description="Helical" evidence="1">
    <location>
        <begin position="87"/>
        <end position="106"/>
    </location>
</feature>